<evidence type="ECO:0000256" key="6">
    <source>
        <dbReference type="ARBA" id="ARBA00022568"/>
    </source>
</evidence>
<evidence type="ECO:0000256" key="4">
    <source>
        <dbReference type="ARBA" id="ARBA00022448"/>
    </source>
</evidence>
<evidence type="ECO:0000256" key="13">
    <source>
        <dbReference type="ARBA" id="ARBA00023054"/>
    </source>
</evidence>
<evidence type="ECO:0000256" key="21">
    <source>
        <dbReference type="SAM" id="Phobius"/>
    </source>
</evidence>
<evidence type="ECO:0000259" key="23">
    <source>
        <dbReference type="PROSITE" id="PS51758"/>
    </source>
</evidence>
<feature type="compositionally biased region" description="Basic and acidic residues" evidence="20">
    <location>
        <begin position="716"/>
        <end position="726"/>
    </location>
</feature>
<dbReference type="SUPFAM" id="SSF47473">
    <property type="entry name" value="EF-hand"/>
    <property type="match status" value="1"/>
</dbReference>
<evidence type="ECO:0000256" key="1">
    <source>
        <dbReference type="ARBA" id="ARBA00004434"/>
    </source>
</evidence>
<protein>
    <recommendedName>
        <fullName evidence="3">Mitochondrial proton/calcium exchanger protein</fullName>
    </recommendedName>
    <alternativeName>
        <fullName evidence="17">Leucine zipper-EF-hand-containing transmembrane protein 1</fullName>
    </alternativeName>
</protein>
<evidence type="ECO:0000259" key="22">
    <source>
        <dbReference type="PROSITE" id="PS50222"/>
    </source>
</evidence>
<evidence type="ECO:0000256" key="18">
    <source>
        <dbReference type="PROSITE-ProRule" id="PRU01094"/>
    </source>
</evidence>
<keyword evidence="8" id="KW-0479">Metal-binding</keyword>
<evidence type="ECO:0000256" key="17">
    <source>
        <dbReference type="ARBA" id="ARBA00031360"/>
    </source>
</evidence>
<evidence type="ECO:0000256" key="8">
    <source>
        <dbReference type="ARBA" id="ARBA00022723"/>
    </source>
</evidence>
<keyword evidence="15 18" id="KW-0496">Mitochondrion</keyword>
<evidence type="ECO:0000256" key="12">
    <source>
        <dbReference type="ARBA" id="ARBA00022989"/>
    </source>
</evidence>
<dbReference type="AlphaFoldDB" id="A0AA39KIG8"/>
<dbReference type="EMBL" id="JAQQBR010001833">
    <property type="protein sequence ID" value="KAK0162732.1"/>
    <property type="molecule type" value="Genomic_DNA"/>
</dbReference>
<dbReference type="PROSITE" id="PS50222">
    <property type="entry name" value="EF_HAND_2"/>
    <property type="match status" value="1"/>
</dbReference>
<accession>A0AA39KIG8</accession>
<evidence type="ECO:0000256" key="16">
    <source>
        <dbReference type="ARBA" id="ARBA00023136"/>
    </source>
</evidence>
<feature type="coiled-coil region" evidence="19">
    <location>
        <begin position="492"/>
        <end position="613"/>
    </location>
</feature>
<feature type="domain" description="Letm1 RBD" evidence="23">
    <location>
        <begin position="228"/>
        <end position="418"/>
    </location>
</feature>
<comment type="subcellular location">
    <subcellularLocation>
        <location evidence="1">Mitochondrion inner membrane</location>
        <topology evidence="1">Single-pass membrane protein</topology>
    </subcellularLocation>
</comment>
<evidence type="ECO:0000256" key="5">
    <source>
        <dbReference type="ARBA" id="ARBA00022449"/>
    </source>
</evidence>
<dbReference type="GO" id="GO:0030003">
    <property type="term" value="P:intracellular monoatomic cation homeostasis"/>
    <property type="evidence" value="ECO:0007669"/>
    <property type="project" value="TreeGrafter"/>
</dbReference>
<reference evidence="24" key="1">
    <citation type="journal article" date="2023" name="bioRxiv">
        <title>Scaffold-level genome assemblies of two parasitoid biocontrol wasps reveal the parthenogenesis mechanism and an associated novel virus.</title>
        <authorList>
            <person name="Inwood S."/>
            <person name="Skelly J."/>
            <person name="Guhlin J."/>
            <person name="Harrop T."/>
            <person name="Goldson S."/>
            <person name="Dearden P."/>
        </authorList>
    </citation>
    <scope>NUCLEOTIDE SEQUENCE</scope>
    <source>
        <strain evidence="24">Lincoln</strain>
        <tissue evidence="24">Whole body</tissue>
    </source>
</reference>
<organism evidence="24 25">
    <name type="scientific">Microctonus hyperodae</name>
    <name type="common">Parasitoid wasp</name>
    <dbReference type="NCBI Taxonomy" id="165561"/>
    <lineage>
        <taxon>Eukaryota</taxon>
        <taxon>Metazoa</taxon>
        <taxon>Ecdysozoa</taxon>
        <taxon>Arthropoda</taxon>
        <taxon>Hexapoda</taxon>
        <taxon>Insecta</taxon>
        <taxon>Pterygota</taxon>
        <taxon>Neoptera</taxon>
        <taxon>Endopterygota</taxon>
        <taxon>Hymenoptera</taxon>
        <taxon>Apocrita</taxon>
        <taxon>Ichneumonoidea</taxon>
        <taxon>Braconidae</taxon>
        <taxon>Euphorinae</taxon>
        <taxon>Microctonus</taxon>
    </lineage>
</organism>
<evidence type="ECO:0000256" key="14">
    <source>
        <dbReference type="ARBA" id="ARBA00023065"/>
    </source>
</evidence>
<keyword evidence="6" id="KW-0109">Calcium transport</keyword>
<dbReference type="PANTHER" id="PTHR14009:SF1">
    <property type="entry name" value="MITOCHONDRIAL PROTON_CALCIUM EXCHANGER PROTEIN"/>
    <property type="match status" value="1"/>
</dbReference>
<keyword evidence="7 21" id="KW-0812">Transmembrane</keyword>
<evidence type="ECO:0000256" key="11">
    <source>
        <dbReference type="ARBA" id="ARBA00022946"/>
    </source>
</evidence>
<evidence type="ECO:0000256" key="2">
    <source>
        <dbReference type="ARBA" id="ARBA00009584"/>
    </source>
</evidence>
<dbReference type="InterPro" id="IPR002048">
    <property type="entry name" value="EF_hand_dom"/>
</dbReference>
<keyword evidence="14" id="KW-0406">Ion transport</keyword>
<keyword evidence="4" id="KW-0813">Transport</keyword>
<evidence type="ECO:0000256" key="19">
    <source>
        <dbReference type="SAM" id="Coils"/>
    </source>
</evidence>
<keyword evidence="9" id="KW-0999">Mitochondrion inner membrane</keyword>
<dbReference type="InterPro" id="IPR033122">
    <property type="entry name" value="LETM1-like_RBD"/>
</dbReference>
<keyword evidence="5" id="KW-0050">Antiport</keyword>
<keyword evidence="25" id="KW-1185">Reference proteome</keyword>
<dbReference type="Pfam" id="PF07766">
    <property type="entry name" value="LETM1_RBD"/>
    <property type="match status" value="1"/>
</dbReference>
<feature type="domain" description="EF-hand" evidence="22">
    <location>
        <begin position="617"/>
        <end position="652"/>
    </location>
</feature>
<reference evidence="24" key="2">
    <citation type="submission" date="2023-03" db="EMBL/GenBank/DDBJ databases">
        <authorList>
            <person name="Inwood S.N."/>
            <person name="Skelly J.G."/>
            <person name="Guhlin J."/>
            <person name="Harrop T.W.R."/>
            <person name="Goldson S.G."/>
            <person name="Dearden P.K."/>
        </authorList>
    </citation>
    <scope>NUCLEOTIDE SEQUENCE</scope>
    <source>
        <strain evidence="24">Lincoln</strain>
        <tissue evidence="24">Whole body</tissue>
    </source>
</reference>
<keyword evidence="10" id="KW-0106">Calcium</keyword>
<dbReference type="PANTHER" id="PTHR14009">
    <property type="entry name" value="LEUCINE ZIPPER-EF-HAND CONTAINING TRANSMEMBRANE PROTEIN"/>
    <property type="match status" value="1"/>
</dbReference>
<evidence type="ECO:0000256" key="7">
    <source>
        <dbReference type="ARBA" id="ARBA00022692"/>
    </source>
</evidence>
<evidence type="ECO:0000256" key="10">
    <source>
        <dbReference type="ARBA" id="ARBA00022837"/>
    </source>
</evidence>
<keyword evidence="13 19" id="KW-0175">Coiled coil</keyword>
<feature type="compositionally biased region" description="Basic and acidic residues" evidence="20">
    <location>
        <begin position="687"/>
        <end position="702"/>
    </location>
</feature>
<dbReference type="GO" id="GO:0015297">
    <property type="term" value="F:antiporter activity"/>
    <property type="evidence" value="ECO:0007669"/>
    <property type="project" value="UniProtKB-KW"/>
</dbReference>
<feature type="region of interest" description="Disordered" evidence="20">
    <location>
        <begin position="687"/>
        <end position="778"/>
    </location>
</feature>
<dbReference type="InterPro" id="IPR059005">
    <property type="entry name" value="LETM1_C"/>
</dbReference>
<sequence>MNTLVYTKTMAAINRGIIKRCYCCKPLCLNNHRIEFLSPYTRKLEKKINLKQVDPSIFGIFPSPTHIQIRNFRITSSWNGPEPSSKVEETVKNIKEEKEEKEKEKLAVAVPTDVAAQSPEKTLAEKRSLWQRVKAEMLHYYHGFRLLGLDMKISAKLLWRLAKGNELTRREHRLLIKTTGDMFRLIPFSVFIIVPFMEFLLPVVIKFFPGMLPSTFQTATDKEDKLKQALKVKIEMAKFLQQTLDDMSVQSSKHGSEKAKEFSDFFHKLRTTGGEATNDEIIKFSKLFEDEINLDSLSRPQLVALCRVLDIQTLGTTNFLLFLLRMKLRNLAADDRMIEKDGVDTLTRAELQQACRARGMRAYGMPENRLREQLSQWLDLSIHKKVPPSLLLLSRALMVPDTMPMSDKLKATISALPDDVLARTKGAITEKEGKVDHRTNIEIIKLEERKIEEERQEKKEEIQPEPIVATQTDKQDEITSVDVKVLEQALDSIAKDKKMAIEKEEIKELKEEMAEYQEDIQELNLIKVEAKKDGASDIDDLKVSKGADRLFKKVNKMIRKMDHVLKELEKSEQQVKKKIETLSPENKQDVTVVEEELVKIDELVAAIKQIQNLPDESRLKRMSEVLDKIDVDKDGAIKIEDVLKVIELIGNDDVKLNKKQLNELIELMEKEEVLEVEDQIQKALQKENKEIMKEDSKTDKKSPVPSMPPTKASKSSGKEDLNEDISKTSVKISASEELRDPAPVIKDTIGTDKVRSPSITSTVPPPKPPLKPEGSKQL</sequence>
<comment type="caution">
    <text evidence="24">The sequence shown here is derived from an EMBL/GenBank/DDBJ whole genome shotgun (WGS) entry which is preliminary data.</text>
</comment>
<dbReference type="PROSITE" id="PS51758">
    <property type="entry name" value="LETM1_RBD"/>
    <property type="match status" value="1"/>
</dbReference>
<evidence type="ECO:0000256" key="15">
    <source>
        <dbReference type="ARBA" id="ARBA00023128"/>
    </source>
</evidence>
<keyword evidence="16 21" id="KW-0472">Membrane</keyword>
<feature type="transmembrane region" description="Helical" evidence="21">
    <location>
        <begin position="185"/>
        <end position="208"/>
    </location>
</feature>
<dbReference type="GO" id="GO:0043022">
    <property type="term" value="F:ribosome binding"/>
    <property type="evidence" value="ECO:0007669"/>
    <property type="project" value="InterPro"/>
</dbReference>
<dbReference type="GO" id="GO:0005743">
    <property type="term" value="C:mitochondrial inner membrane"/>
    <property type="evidence" value="ECO:0007669"/>
    <property type="project" value="UniProtKB-SubCell"/>
</dbReference>
<dbReference type="Pfam" id="PF26561">
    <property type="entry name" value="LETM1_C"/>
    <property type="match status" value="1"/>
</dbReference>
<evidence type="ECO:0000256" key="9">
    <source>
        <dbReference type="ARBA" id="ARBA00022792"/>
    </source>
</evidence>
<dbReference type="GO" id="GO:0005509">
    <property type="term" value="F:calcium ion binding"/>
    <property type="evidence" value="ECO:0007669"/>
    <property type="project" value="InterPro"/>
</dbReference>
<dbReference type="InterPro" id="IPR011992">
    <property type="entry name" value="EF-hand-dom_pair"/>
</dbReference>
<gene>
    <name evidence="24" type="ORF">PV327_006485</name>
</gene>
<proteinExistence type="inferred from homology"/>
<keyword evidence="11" id="KW-0809">Transit peptide</keyword>
<keyword evidence="12 21" id="KW-1133">Transmembrane helix</keyword>
<dbReference type="InterPro" id="IPR044202">
    <property type="entry name" value="LETM1/MDM38-like"/>
</dbReference>
<evidence type="ECO:0000256" key="20">
    <source>
        <dbReference type="SAM" id="MobiDB-lite"/>
    </source>
</evidence>
<evidence type="ECO:0000313" key="24">
    <source>
        <dbReference type="EMBL" id="KAK0162732.1"/>
    </source>
</evidence>
<comment type="similarity">
    <text evidence="2">Belongs to the LETM1 family.</text>
</comment>
<name>A0AA39KIG8_MICHY</name>
<dbReference type="Proteomes" id="UP001168972">
    <property type="component" value="Unassembled WGS sequence"/>
</dbReference>
<evidence type="ECO:0000256" key="3">
    <source>
        <dbReference type="ARBA" id="ARBA00020557"/>
    </source>
</evidence>
<evidence type="ECO:0000313" key="25">
    <source>
        <dbReference type="Proteomes" id="UP001168972"/>
    </source>
</evidence>